<dbReference type="KEGG" id="smoo:SMONO_v1c03990"/>
<keyword evidence="2" id="KW-1185">Reference proteome</keyword>
<dbReference type="AlphaFoldDB" id="A0A2K9LUB3"/>
<sequence>MVSSSTLAVTACGNTGVVTGFYETDYNKAFSLAFYNEDGNFEMLPNLNKKENTTDNIEINDLLKSDGINLKIDCEKYECVSKNSFKGKSILKTQYKEQDHETQYAFDDLAQWFLISPESNQDVFYDYSSLEMNLNHSSTNYYFNNKKEGDELILWSQQNSMIIKDNSKTLENIFLMFDSDIKLDLNTLTYFLGANSNSKIEKNTLNLIFEVDKESEIDEEIFKVQNFFEHYQSDLNFSKKEEGNKFESNNLKNFLMGNDLIENITIEFTIDGDRGVE</sequence>
<proteinExistence type="predicted"/>
<organism evidence="1 2">
    <name type="scientific">Spiroplasma monobiae MQ-1</name>
    <dbReference type="NCBI Taxonomy" id="1336748"/>
    <lineage>
        <taxon>Bacteria</taxon>
        <taxon>Bacillati</taxon>
        <taxon>Mycoplasmatota</taxon>
        <taxon>Mollicutes</taxon>
        <taxon>Entomoplasmatales</taxon>
        <taxon>Spiroplasmataceae</taxon>
        <taxon>Spiroplasma</taxon>
    </lineage>
</organism>
<evidence type="ECO:0000313" key="2">
    <source>
        <dbReference type="Proteomes" id="UP000234790"/>
    </source>
</evidence>
<name>A0A2K9LUB3_SPISQ</name>
<gene>
    <name evidence="1" type="ORF">SMONO_v1c03990</name>
</gene>
<dbReference type="EMBL" id="CP025543">
    <property type="protein sequence ID" value="AUM62648.1"/>
    <property type="molecule type" value="Genomic_DNA"/>
</dbReference>
<reference evidence="1 2" key="1">
    <citation type="submission" date="2017-12" db="EMBL/GenBank/DDBJ databases">
        <title>Complete genome sequence of Spiroplasma monobiae MQ-1 (ATCC 33825).</title>
        <authorList>
            <person name="Tsai Y.-M."/>
            <person name="Lo W.-S."/>
            <person name="Wu P.-S."/>
            <person name="Cho S.-T."/>
            <person name="Kuo C.-H."/>
        </authorList>
    </citation>
    <scope>NUCLEOTIDE SEQUENCE [LARGE SCALE GENOMIC DNA]</scope>
    <source>
        <strain evidence="1 2">MQ-1</strain>
    </source>
</reference>
<protein>
    <submittedName>
        <fullName evidence="1">Uncharacterized protein</fullName>
    </submittedName>
</protein>
<accession>A0A2K9LUB3</accession>
<evidence type="ECO:0000313" key="1">
    <source>
        <dbReference type="EMBL" id="AUM62648.1"/>
    </source>
</evidence>
<dbReference type="Proteomes" id="UP000234790">
    <property type="component" value="Chromosome"/>
</dbReference>